<evidence type="ECO:0000313" key="1">
    <source>
        <dbReference type="EMBL" id="HJD32038.1"/>
    </source>
</evidence>
<name>A0A9D2U1A7_9FIRM</name>
<comment type="caution">
    <text evidence="1">The sequence shown here is derived from an EMBL/GenBank/DDBJ whole genome shotgun (WGS) entry which is preliminary data.</text>
</comment>
<accession>A0A9D2U1A7</accession>
<feature type="non-terminal residue" evidence="1">
    <location>
        <position position="1"/>
    </location>
</feature>
<organism evidence="1 2">
    <name type="scientific">Candidatus Eisenbergiella stercorigallinarum</name>
    <dbReference type="NCBI Taxonomy" id="2838557"/>
    <lineage>
        <taxon>Bacteria</taxon>
        <taxon>Bacillati</taxon>
        <taxon>Bacillota</taxon>
        <taxon>Clostridia</taxon>
        <taxon>Lachnospirales</taxon>
        <taxon>Lachnospiraceae</taxon>
        <taxon>Eisenbergiella</taxon>
    </lineage>
</organism>
<protein>
    <submittedName>
        <fullName evidence="1">Uncharacterized protein</fullName>
    </submittedName>
</protein>
<dbReference type="EMBL" id="DWUW01000252">
    <property type="protein sequence ID" value="HJD32038.1"/>
    <property type="molecule type" value="Genomic_DNA"/>
</dbReference>
<gene>
    <name evidence="1" type="ORF">H9912_08870</name>
</gene>
<reference evidence="1" key="2">
    <citation type="submission" date="2021-04" db="EMBL/GenBank/DDBJ databases">
        <authorList>
            <person name="Gilroy R."/>
        </authorList>
    </citation>
    <scope>NUCLEOTIDE SEQUENCE</scope>
    <source>
        <strain evidence="1">ChiHjej8B7-25341</strain>
    </source>
</reference>
<dbReference type="AlphaFoldDB" id="A0A9D2U1A7"/>
<sequence>LLFQILSQKPCRGKAFQETCPPDFPGKMMPENSARQGTVSPQGENLCFYYILFPKRREPGEYSENVKDTKQNCKMTAGGVCAIMWKKKKDLIFPCFSAFCSQDQVFTNQKIVLY</sequence>
<reference evidence="1" key="1">
    <citation type="journal article" date="2021" name="PeerJ">
        <title>Extensive microbial diversity within the chicken gut microbiome revealed by metagenomics and culture.</title>
        <authorList>
            <person name="Gilroy R."/>
            <person name="Ravi A."/>
            <person name="Getino M."/>
            <person name="Pursley I."/>
            <person name="Horton D.L."/>
            <person name="Alikhan N.F."/>
            <person name="Baker D."/>
            <person name="Gharbi K."/>
            <person name="Hall N."/>
            <person name="Watson M."/>
            <person name="Adriaenssens E.M."/>
            <person name="Foster-Nyarko E."/>
            <person name="Jarju S."/>
            <person name="Secka A."/>
            <person name="Antonio M."/>
            <person name="Oren A."/>
            <person name="Chaudhuri R.R."/>
            <person name="La Ragione R."/>
            <person name="Hildebrand F."/>
            <person name="Pallen M.J."/>
        </authorList>
    </citation>
    <scope>NUCLEOTIDE SEQUENCE</scope>
    <source>
        <strain evidence="1">ChiHjej8B7-25341</strain>
    </source>
</reference>
<proteinExistence type="predicted"/>
<evidence type="ECO:0000313" key="2">
    <source>
        <dbReference type="Proteomes" id="UP000823851"/>
    </source>
</evidence>
<dbReference type="Proteomes" id="UP000823851">
    <property type="component" value="Unassembled WGS sequence"/>
</dbReference>